<feature type="region of interest" description="Disordered" evidence="1">
    <location>
        <begin position="40"/>
        <end position="73"/>
    </location>
</feature>
<evidence type="ECO:0000313" key="3">
    <source>
        <dbReference type="Proteomes" id="UP001602370"/>
    </source>
</evidence>
<proteinExistence type="predicted"/>
<dbReference type="EMBL" id="JBIBDZ010000004">
    <property type="protein sequence ID" value="MFF5919867.1"/>
    <property type="molecule type" value="Genomic_DNA"/>
</dbReference>
<evidence type="ECO:0000256" key="1">
    <source>
        <dbReference type="SAM" id="MobiDB-lite"/>
    </source>
</evidence>
<dbReference type="InterPro" id="IPR014748">
    <property type="entry name" value="Enoyl-CoA_hydra_C"/>
</dbReference>
<evidence type="ECO:0000313" key="2">
    <source>
        <dbReference type="EMBL" id="MFF5919867.1"/>
    </source>
</evidence>
<keyword evidence="3" id="KW-1185">Reference proteome</keyword>
<sequence>MAARIPIRQAIADQKEGMSAFVDKRRPDFAHHRRRSAWCLGRAPSAPGPVTGSGPLGGQFRAHLTGGGDEVLQ</sequence>
<reference evidence="2 3" key="1">
    <citation type="submission" date="2024-10" db="EMBL/GenBank/DDBJ databases">
        <title>The Natural Products Discovery Center: Release of the First 8490 Sequenced Strains for Exploring Actinobacteria Biosynthetic Diversity.</title>
        <authorList>
            <person name="Kalkreuter E."/>
            <person name="Kautsar S.A."/>
            <person name="Yang D."/>
            <person name="Bader C.D."/>
            <person name="Teijaro C.N."/>
            <person name="Fluegel L."/>
            <person name="Davis C.M."/>
            <person name="Simpson J.R."/>
            <person name="Lauterbach L."/>
            <person name="Steele A.D."/>
            <person name="Gui C."/>
            <person name="Meng S."/>
            <person name="Li G."/>
            <person name="Viehrig K."/>
            <person name="Ye F."/>
            <person name="Su P."/>
            <person name="Kiefer A.F."/>
            <person name="Nichols A."/>
            <person name="Cepeda A.J."/>
            <person name="Yan W."/>
            <person name="Fan B."/>
            <person name="Jiang Y."/>
            <person name="Adhikari A."/>
            <person name="Zheng C.-J."/>
            <person name="Schuster L."/>
            <person name="Cowan T.M."/>
            <person name="Smanski M.J."/>
            <person name="Chevrette M.G."/>
            <person name="De Carvalho L.P.S."/>
            <person name="Shen B."/>
        </authorList>
    </citation>
    <scope>NUCLEOTIDE SEQUENCE [LARGE SCALE GENOMIC DNA]</scope>
    <source>
        <strain evidence="2 3">NPDC012605</strain>
    </source>
</reference>
<organism evidence="2 3">
    <name type="scientific">Streptomyces flavochromogenes</name>
    <dbReference type="NCBI Taxonomy" id="68199"/>
    <lineage>
        <taxon>Bacteria</taxon>
        <taxon>Bacillati</taxon>
        <taxon>Actinomycetota</taxon>
        <taxon>Actinomycetes</taxon>
        <taxon>Kitasatosporales</taxon>
        <taxon>Streptomycetaceae</taxon>
        <taxon>Streptomyces</taxon>
    </lineage>
</organism>
<dbReference type="RefSeq" id="WP_106975836.1">
    <property type="nucleotide sequence ID" value="NZ_JBIBDZ010000004.1"/>
</dbReference>
<dbReference type="Gene3D" id="1.10.12.10">
    <property type="entry name" value="Lyase 2-enoyl-coa Hydratase, Chain A, domain 2"/>
    <property type="match status" value="1"/>
</dbReference>
<accession>A0ABW6XQV1</accession>
<dbReference type="Proteomes" id="UP001602370">
    <property type="component" value="Unassembled WGS sequence"/>
</dbReference>
<name>A0ABW6XQV1_9ACTN</name>
<comment type="caution">
    <text evidence="2">The sequence shown here is derived from an EMBL/GenBank/DDBJ whole genome shotgun (WGS) entry which is preliminary data.</text>
</comment>
<gene>
    <name evidence="2" type="ORF">ACFY8C_16220</name>
</gene>
<protein>
    <submittedName>
        <fullName evidence="2">Uncharacterized protein</fullName>
    </submittedName>
</protein>